<dbReference type="PROSITE" id="PS51077">
    <property type="entry name" value="HTH_ICLR"/>
    <property type="match status" value="1"/>
</dbReference>
<evidence type="ECO:0000259" key="4">
    <source>
        <dbReference type="PROSITE" id="PS51077"/>
    </source>
</evidence>
<evidence type="ECO:0000256" key="3">
    <source>
        <dbReference type="ARBA" id="ARBA00023163"/>
    </source>
</evidence>
<dbReference type="SMART" id="SM00346">
    <property type="entry name" value="HTH_ICLR"/>
    <property type="match status" value="1"/>
</dbReference>
<dbReference type="Proteomes" id="UP001556631">
    <property type="component" value="Unassembled WGS sequence"/>
</dbReference>
<dbReference type="InterPro" id="IPR014757">
    <property type="entry name" value="Tscrpt_reg_IclR_C"/>
</dbReference>
<organism evidence="6 7">
    <name type="scientific">Nocardioides eburneus</name>
    <dbReference type="NCBI Taxonomy" id="3231482"/>
    <lineage>
        <taxon>Bacteria</taxon>
        <taxon>Bacillati</taxon>
        <taxon>Actinomycetota</taxon>
        <taxon>Actinomycetes</taxon>
        <taxon>Propionibacteriales</taxon>
        <taxon>Nocardioidaceae</taxon>
        <taxon>Nocardioides</taxon>
    </lineage>
</organism>
<dbReference type="PANTHER" id="PTHR30136">
    <property type="entry name" value="HELIX-TURN-HELIX TRANSCRIPTIONAL REGULATOR, ICLR FAMILY"/>
    <property type="match status" value="1"/>
</dbReference>
<dbReference type="InterPro" id="IPR005471">
    <property type="entry name" value="Tscrpt_reg_IclR_N"/>
</dbReference>
<dbReference type="InterPro" id="IPR050707">
    <property type="entry name" value="HTH_MetabolicPath_Reg"/>
</dbReference>
<dbReference type="PANTHER" id="PTHR30136:SF24">
    <property type="entry name" value="HTH-TYPE TRANSCRIPTIONAL REPRESSOR ALLR"/>
    <property type="match status" value="1"/>
</dbReference>
<dbReference type="InterPro" id="IPR036390">
    <property type="entry name" value="WH_DNA-bd_sf"/>
</dbReference>
<dbReference type="PROSITE" id="PS51078">
    <property type="entry name" value="ICLR_ED"/>
    <property type="match status" value="1"/>
</dbReference>
<keyword evidence="3" id="KW-0804">Transcription</keyword>
<dbReference type="RefSeq" id="WP_367993159.1">
    <property type="nucleotide sequence ID" value="NZ_JBFPJR010000011.1"/>
</dbReference>
<evidence type="ECO:0000256" key="2">
    <source>
        <dbReference type="ARBA" id="ARBA00023125"/>
    </source>
</evidence>
<keyword evidence="7" id="KW-1185">Reference proteome</keyword>
<dbReference type="Pfam" id="PF09339">
    <property type="entry name" value="HTH_IclR"/>
    <property type="match status" value="1"/>
</dbReference>
<evidence type="ECO:0000313" key="6">
    <source>
        <dbReference type="EMBL" id="MEX0427610.1"/>
    </source>
</evidence>
<dbReference type="EMBL" id="JBFPJR010000011">
    <property type="protein sequence ID" value="MEX0427610.1"/>
    <property type="molecule type" value="Genomic_DNA"/>
</dbReference>
<keyword evidence="1" id="KW-0805">Transcription regulation</keyword>
<evidence type="ECO:0000313" key="7">
    <source>
        <dbReference type="Proteomes" id="UP001556631"/>
    </source>
</evidence>
<feature type="domain" description="IclR-ED" evidence="5">
    <location>
        <begin position="75"/>
        <end position="259"/>
    </location>
</feature>
<dbReference type="SUPFAM" id="SSF55781">
    <property type="entry name" value="GAF domain-like"/>
    <property type="match status" value="1"/>
</dbReference>
<dbReference type="Gene3D" id="1.10.10.10">
    <property type="entry name" value="Winged helix-like DNA-binding domain superfamily/Winged helix DNA-binding domain"/>
    <property type="match status" value="1"/>
</dbReference>
<dbReference type="InterPro" id="IPR029016">
    <property type="entry name" value="GAF-like_dom_sf"/>
</dbReference>
<accession>A0ABV3SXE7</accession>
<reference evidence="6 7" key="1">
    <citation type="submission" date="2024-07" db="EMBL/GenBank/DDBJ databases">
        <authorList>
            <person name="Lee S."/>
            <person name="Kang M."/>
        </authorList>
    </citation>
    <scope>NUCLEOTIDE SEQUENCE [LARGE SCALE GENOMIC DNA]</scope>
    <source>
        <strain evidence="6 7">DS6</strain>
    </source>
</reference>
<sequence length="273" mass="29318">MTTDTFQAGRDDRAAVDKAISLLVSFGADAASGVGVSELARRAHLSKSTAFRVLGMLERNGVVERIGRDYRLGARLHELGRSVYSSGLEPLRDRLMPYLCDLYEATHETVHLAGLHGTDVVYLAKLYGHRHVKSPSRIGGRVPAYATAVGKAMLAHDPDALELTLARRMVRFTTATVADGEALQDQLADVRHRGIAREDEEVVPGLACLAAPVFGPTGRPVAAMSISVPAGRLDQQRLEPLLRQVTGAATKALARTRAAAPSRPTRQQLAVSA</sequence>
<feature type="domain" description="HTH iclR-type" evidence="4">
    <location>
        <begin position="13"/>
        <end position="74"/>
    </location>
</feature>
<comment type="caution">
    <text evidence="6">The sequence shown here is derived from an EMBL/GenBank/DDBJ whole genome shotgun (WGS) entry which is preliminary data.</text>
</comment>
<proteinExistence type="predicted"/>
<evidence type="ECO:0000256" key="1">
    <source>
        <dbReference type="ARBA" id="ARBA00023015"/>
    </source>
</evidence>
<evidence type="ECO:0000259" key="5">
    <source>
        <dbReference type="PROSITE" id="PS51078"/>
    </source>
</evidence>
<dbReference type="SUPFAM" id="SSF46785">
    <property type="entry name" value="Winged helix' DNA-binding domain"/>
    <property type="match status" value="1"/>
</dbReference>
<name>A0ABV3SXE7_9ACTN</name>
<keyword evidence="2" id="KW-0238">DNA-binding</keyword>
<dbReference type="InterPro" id="IPR036388">
    <property type="entry name" value="WH-like_DNA-bd_sf"/>
</dbReference>
<dbReference type="Pfam" id="PF01614">
    <property type="entry name" value="IclR_C"/>
    <property type="match status" value="1"/>
</dbReference>
<gene>
    <name evidence="6" type="ORF">AB3X52_08270</name>
</gene>
<dbReference type="Gene3D" id="3.30.450.40">
    <property type="match status" value="1"/>
</dbReference>
<protein>
    <submittedName>
        <fullName evidence="6">IclR family transcriptional regulator</fullName>
    </submittedName>
</protein>